<reference evidence="1 2" key="1">
    <citation type="submission" date="2013-10" db="EMBL/GenBank/DDBJ databases">
        <title>Whole Genome Shotgun Sequence of Photorhabdus temperata J3.</title>
        <authorList>
            <person name="Park G.-S."/>
            <person name="Hong S.-J."/>
            <person name="Shin J.-H."/>
        </authorList>
    </citation>
    <scope>NUCLEOTIDE SEQUENCE [LARGE SCALE GENOMIC DNA]</scope>
    <source>
        <strain evidence="1 2">J3</strain>
    </source>
</reference>
<name>U7R1A5_PHOTE</name>
<accession>U7R1A5</accession>
<dbReference type="EMBL" id="AXDT01000082">
    <property type="protein sequence ID" value="ERT13312.1"/>
    <property type="molecule type" value="Genomic_DNA"/>
</dbReference>
<comment type="caution">
    <text evidence="1">The sequence shown here is derived from an EMBL/GenBank/DDBJ whole genome shotgun (WGS) entry which is preliminary data.</text>
</comment>
<organism evidence="1 2">
    <name type="scientific">Photorhabdus temperata J3</name>
    <dbReference type="NCBI Taxonomy" id="1389415"/>
    <lineage>
        <taxon>Bacteria</taxon>
        <taxon>Pseudomonadati</taxon>
        <taxon>Pseudomonadota</taxon>
        <taxon>Gammaproteobacteria</taxon>
        <taxon>Enterobacterales</taxon>
        <taxon>Morganellaceae</taxon>
        <taxon>Photorhabdus</taxon>
    </lineage>
</organism>
<dbReference type="AlphaFoldDB" id="U7R1A5"/>
<evidence type="ECO:0000313" key="2">
    <source>
        <dbReference type="Proteomes" id="UP000017133"/>
    </source>
</evidence>
<dbReference type="Proteomes" id="UP000017133">
    <property type="component" value="Unassembled WGS sequence"/>
</dbReference>
<proteinExistence type="predicted"/>
<keyword evidence="2" id="KW-1185">Reference proteome</keyword>
<sequence>MISCKAKNKNHQGWINIFSFYKKVGYFGFFRIYIPNYFIKLLSFNFYLKSGFGNNKSGRDNIPNGINDRLNPGIIAQPWF</sequence>
<gene>
    <name evidence="1" type="ORF">O185_09770</name>
</gene>
<evidence type="ECO:0000313" key="1">
    <source>
        <dbReference type="EMBL" id="ERT13312.1"/>
    </source>
</evidence>
<protein>
    <submittedName>
        <fullName evidence="1">Uncharacterized protein</fullName>
    </submittedName>
</protein>